<keyword evidence="3" id="KW-1185">Reference proteome</keyword>
<organism evidence="2 3">
    <name type="scientific">Rhodotorula mucilaginosa</name>
    <name type="common">Yeast</name>
    <name type="synonym">Rhodotorula rubra</name>
    <dbReference type="NCBI Taxonomy" id="5537"/>
    <lineage>
        <taxon>Eukaryota</taxon>
        <taxon>Fungi</taxon>
        <taxon>Dikarya</taxon>
        <taxon>Basidiomycota</taxon>
        <taxon>Pucciniomycotina</taxon>
        <taxon>Microbotryomycetes</taxon>
        <taxon>Sporidiobolales</taxon>
        <taxon>Sporidiobolaceae</taxon>
        <taxon>Rhodotorula</taxon>
    </lineage>
</organism>
<feature type="compositionally biased region" description="Gly residues" evidence="1">
    <location>
        <begin position="281"/>
        <end position="291"/>
    </location>
</feature>
<dbReference type="AlphaFoldDB" id="A0A9P7B833"/>
<dbReference type="EMBL" id="PUHQ01000017">
    <property type="protein sequence ID" value="KAG0663910.1"/>
    <property type="molecule type" value="Genomic_DNA"/>
</dbReference>
<gene>
    <name evidence="2" type="primary">SMI1</name>
    <name evidence="2" type="ORF">C6P46_002136</name>
</gene>
<feature type="compositionally biased region" description="Polar residues" evidence="1">
    <location>
        <begin position="783"/>
        <end position="792"/>
    </location>
</feature>
<feature type="compositionally biased region" description="Polar residues" evidence="1">
    <location>
        <begin position="1"/>
        <end position="11"/>
    </location>
</feature>
<feature type="region of interest" description="Disordered" evidence="1">
    <location>
        <begin position="336"/>
        <end position="360"/>
    </location>
</feature>
<feature type="region of interest" description="Disordered" evidence="1">
    <location>
        <begin position="768"/>
        <end position="801"/>
    </location>
</feature>
<dbReference type="PANTHER" id="PTHR47432">
    <property type="entry name" value="CELL WALL ASSEMBLY REGULATOR SMI1"/>
    <property type="match status" value="1"/>
</dbReference>
<evidence type="ECO:0000256" key="1">
    <source>
        <dbReference type="SAM" id="MobiDB-lite"/>
    </source>
</evidence>
<feature type="region of interest" description="Disordered" evidence="1">
    <location>
        <begin position="408"/>
        <end position="456"/>
    </location>
</feature>
<evidence type="ECO:0000313" key="2">
    <source>
        <dbReference type="EMBL" id="KAG0663910.1"/>
    </source>
</evidence>
<feature type="compositionally biased region" description="Low complexity" evidence="1">
    <location>
        <begin position="577"/>
        <end position="616"/>
    </location>
</feature>
<feature type="region of interest" description="Disordered" evidence="1">
    <location>
        <begin position="1"/>
        <end position="124"/>
    </location>
</feature>
<feature type="compositionally biased region" description="Polar residues" evidence="1">
    <location>
        <begin position="92"/>
        <end position="112"/>
    </location>
</feature>
<accession>A0A9P7B833</accession>
<proteinExistence type="predicted"/>
<feature type="compositionally biased region" description="Polar residues" evidence="1">
    <location>
        <begin position="50"/>
        <end position="66"/>
    </location>
</feature>
<dbReference type="InterPro" id="IPR051873">
    <property type="entry name" value="KNR4/SMI1_regulator"/>
</dbReference>
<dbReference type="PANTHER" id="PTHR47432:SF1">
    <property type="entry name" value="CELL WALL ASSEMBLY REGULATOR SMI1"/>
    <property type="match status" value="1"/>
</dbReference>
<reference evidence="2 3" key="1">
    <citation type="submission" date="2020-11" db="EMBL/GenBank/DDBJ databases">
        <title>Kefir isolates.</title>
        <authorList>
            <person name="Marcisauskas S."/>
            <person name="Kim Y."/>
            <person name="Blasche S."/>
        </authorList>
    </citation>
    <scope>NUCLEOTIDE SEQUENCE [LARGE SCALE GENOMIC DNA]</scope>
    <source>
        <strain evidence="2 3">KR</strain>
    </source>
</reference>
<feature type="region of interest" description="Disordered" evidence="1">
    <location>
        <begin position="271"/>
        <end position="302"/>
    </location>
</feature>
<evidence type="ECO:0000313" key="3">
    <source>
        <dbReference type="Proteomes" id="UP000777482"/>
    </source>
</evidence>
<feature type="compositionally biased region" description="Low complexity" evidence="1">
    <location>
        <begin position="113"/>
        <end position="124"/>
    </location>
</feature>
<dbReference type="GO" id="GO:0070880">
    <property type="term" value="P:fungal-type cell wall beta-glucan biosynthetic process"/>
    <property type="evidence" value="ECO:0007669"/>
    <property type="project" value="TreeGrafter"/>
</dbReference>
<dbReference type="Proteomes" id="UP000777482">
    <property type="component" value="Unassembled WGS sequence"/>
</dbReference>
<feature type="compositionally biased region" description="Basic and acidic residues" evidence="1">
    <location>
        <begin position="408"/>
        <end position="424"/>
    </location>
</feature>
<comment type="caution">
    <text evidence="2">The sequence shown here is derived from an EMBL/GenBank/DDBJ whole genome shotgun (WGS) entry which is preliminary data.</text>
</comment>
<feature type="compositionally biased region" description="Pro residues" evidence="1">
    <location>
        <begin position="647"/>
        <end position="656"/>
    </location>
</feature>
<dbReference type="GO" id="GO:0043332">
    <property type="term" value="C:mating projection tip"/>
    <property type="evidence" value="ECO:0007669"/>
    <property type="project" value="TreeGrafter"/>
</dbReference>
<name>A0A9P7B833_RHOMI</name>
<protein>
    <submittedName>
        <fullName evidence="2">Cell wall assembly regulator</fullName>
    </submittedName>
</protein>
<feature type="region of interest" description="Disordered" evidence="1">
    <location>
        <begin position="552"/>
        <end position="714"/>
    </location>
</feature>
<dbReference type="OrthoDB" id="2305498at2759"/>
<sequence length="801" mass="83668">MDSVETLTPSRPSEHYEDVALGAAGGGGEGDVGDVNIAVETDGRDHQHSSDPPSSGPEDTTATASLTGHPATSYYPPTRSVEASYPPLPSFSRPSDSRIPTESPYSPDTNADPSTRTSAPRSPPVRATFARLRALLDAQSPALLDSLSPPLPSTDPALASLKAAIAPYRLPQAVIDSYLLAHDGQDVLALGGSASGGASGGASLGGLGLVYGLWWLPLDRVEEEWRFWRRLEEAGGLVGAGVGGDPFAANAAEAANRSRHASRTHPYIPEEAESAQASTSGGKGPTGNGGADDGKGTSMQGMASFPDGWVRNRYSHPGWLPLLTDRCGNYIGIDLDPPPPPPATRSEGTGAGAGAARQRGYGQPGQVIAFGREIDEKVVLFPGDGPSGWARFLAAFVEDLEKGEFARLGERPTTRDAQGRRSDWRAGAQQWSDEEHSGVGRNGSDGSDEGYEGLGDGLGERGYFETNLYGDEAVGSSARTAQTWVLRPEYRRLSDELSLEGGVIALLCERSRRKWQSLGVGSNHPAHRRTISIPILRDGMLIPSPRKAAALAASKKAAAEQRRDQDENDQYASSADPAVSLVLSPPSPKKSSAFSSQQPTSPSESAAAPVSEPTSPRNDSSGLRSPSRPSFKLLNSHKNNGRSASKRPPPPPPAPLDLPVFSELDFSDALGNQQPRPIVPPPTASWLLADPPVSRTLGGRKGSASSASGGGGAMAEATNMLSRLSFGSSSTSPLASPTLLPLAQNSMSAQQAMAAAASEDEYLASRTALVGSPSLGPPSPTSDATRSPTLSDSHVVVVEHH</sequence>
<feature type="compositionally biased region" description="Polar residues" evidence="1">
    <location>
        <begin position="617"/>
        <end position="628"/>
    </location>
</feature>